<dbReference type="AlphaFoldDB" id="A0A3N4HAI9"/>
<keyword evidence="8" id="KW-1185">Reference proteome</keyword>
<evidence type="ECO:0000256" key="2">
    <source>
        <dbReference type="ARBA" id="ARBA00010343"/>
    </source>
</evidence>
<evidence type="ECO:0000259" key="6">
    <source>
        <dbReference type="Pfam" id="PF00125"/>
    </source>
</evidence>
<dbReference type="Gene3D" id="1.10.20.10">
    <property type="entry name" value="Histone, subunit A"/>
    <property type="match status" value="1"/>
</dbReference>
<dbReference type="InterPro" id="IPR007125">
    <property type="entry name" value="H2A/H2B/H3"/>
</dbReference>
<protein>
    <recommendedName>
        <fullName evidence="6">Core Histone H2A/H2B/H3 domain-containing protein</fullName>
    </recommendedName>
</protein>
<name>A0A3N4HAI9_ASCIM</name>
<dbReference type="GO" id="GO:0046982">
    <property type="term" value="F:protein heterodimerization activity"/>
    <property type="evidence" value="ECO:0007669"/>
    <property type="project" value="InterPro"/>
</dbReference>
<feature type="compositionally biased region" description="Pro residues" evidence="5">
    <location>
        <begin position="1"/>
        <end position="15"/>
    </location>
</feature>
<dbReference type="InterPro" id="IPR000164">
    <property type="entry name" value="Histone_H3/CENP-A"/>
</dbReference>
<feature type="domain" description="Core Histone H2A/H2B/H3" evidence="6">
    <location>
        <begin position="88"/>
        <end position="166"/>
    </location>
</feature>
<evidence type="ECO:0000256" key="4">
    <source>
        <dbReference type="ARBA" id="ARBA00023269"/>
    </source>
</evidence>
<comment type="subcellular location">
    <subcellularLocation>
        <location evidence="1">Chromosome</location>
    </subcellularLocation>
</comment>
<dbReference type="GO" id="GO:0030527">
    <property type="term" value="F:structural constituent of chromatin"/>
    <property type="evidence" value="ECO:0007669"/>
    <property type="project" value="InterPro"/>
</dbReference>
<dbReference type="SMART" id="SM00428">
    <property type="entry name" value="H3"/>
    <property type="match status" value="1"/>
</dbReference>
<sequence>MPQTPPQPTQLPTPPRSEARSPAASQPPAASRPPASRNTHKRTTVKSFKKLAILPSKKLPKGCTWRPGTKGVPTPAFFREVRRNRPAAEIERYQEDVGLVFSTSSFHRLILEILQDMGKEDIRVSRDVAKASQWVIEDFLVKEYIQAHYLMIHAGRTLLMDRDLHQVQTQRRFREGFDICYNEQEIVRPACSKDKKVADGMVSKVIEGQAATSDSSGNNRGSATSRATEGENG</sequence>
<reference evidence="7 8" key="1">
    <citation type="journal article" date="2018" name="Nat. Ecol. Evol.">
        <title>Pezizomycetes genomes reveal the molecular basis of ectomycorrhizal truffle lifestyle.</title>
        <authorList>
            <person name="Murat C."/>
            <person name="Payen T."/>
            <person name="Noel B."/>
            <person name="Kuo A."/>
            <person name="Morin E."/>
            <person name="Chen J."/>
            <person name="Kohler A."/>
            <person name="Krizsan K."/>
            <person name="Balestrini R."/>
            <person name="Da Silva C."/>
            <person name="Montanini B."/>
            <person name="Hainaut M."/>
            <person name="Levati E."/>
            <person name="Barry K.W."/>
            <person name="Belfiori B."/>
            <person name="Cichocki N."/>
            <person name="Clum A."/>
            <person name="Dockter R.B."/>
            <person name="Fauchery L."/>
            <person name="Guy J."/>
            <person name="Iotti M."/>
            <person name="Le Tacon F."/>
            <person name="Lindquist E.A."/>
            <person name="Lipzen A."/>
            <person name="Malagnac F."/>
            <person name="Mello A."/>
            <person name="Molinier V."/>
            <person name="Miyauchi S."/>
            <person name="Poulain J."/>
            <person name="Riccioni C."/>
            <person name="Rubini A."/>
            <person name="Sitrit Y."/>
            <person name="Splivallo R."/>
            <person name="Traeger S."/>
            <person name="Wang M."/>
            <person name="Zifcakova L."/>
            <person name="Wipf D."/>
            <person name="Zambonelli A."/>
            <person name="Paolocci F."/>
            <person name="Nowrousian M."/>
            <person name="Ottonello S."/>
            <person name="Baldrian P."/>
            <person name="Spatafora J.W."/>
            <person name="Henrissat B."/>
            <person name="Nagy L.G."/>
            <person name="Aury J.M."/>
            <person name="Wincker P."/>
            <person name="Grigoriev I.V."/>
            <person name="Bonfante P."/>
            <person name="Martin F.M."/>
        </authorList>
    </citation>
    <scope>NUCLEOTIDE SEQUENCE [LARGE SCALE GENOMIC DNA]</scope>
    <source>
        <strain evidence="7 8">RN42</strain>
    </source>
</reference>
<evidence type="ECO:0000256" key="5">
    <source>
        <dbReference type="SAM" id="MobiDB-lite"/>
    </source>
</evidence>
<dbReference type="STRING" id="1160509.A0A3N4HAI9"/>
<evidence type="ECO:0000313" key="7">
    <source>
        <dbReference type="EMBL" id="RPA70897.1"/>
    </source>
</evidence>
<dbReference type="Pfam" id="PF00125">
    <property type="entry name" value="Histone"/>
    <property type="match status" value="1"/>
</dbReference>
<evidence type="ECO:0000313" key="8">
    <source>
        <dbReference type="Proteomes" id="UP000275078"/>
    </source>
</evidence>
<organism evidence="7 8">
    <name type="scientific">Ascobolus immersus RN42</name>
    <dbReference type="NCBI Taxonomy" id="1160509"/>
    <lineage>
        <taxon>Eukaryota</taxon>
        <taxon>Fungi</taxon>
        <taxon>Dikarya</taxon>
        <taxon>Ascomycota</taxon>
        <taxon>Pezizomycotina</taxon>
        <taxon>Pezizomycetes</taxon>
        <taxon>Pezizales</taxon>
        <taxon>Ascobolaceae</taxon>
        <taxon>Ascobolus</taxon>
    </lineage>
</organism>
<feature type="compositionally biased region" description="Polar residues" evidence="5">
    <location>
        <begin position="210"/>
        <end position="227"/>
    </location>
</feature>
<evidence type="ECO:0000256" key="3">
    <source>
        <dbReference type="ARBA" id="ARBA00022454"/>
    </source>
</evidence>
<dbReference type="InterPro" id="IPR009072">
    <property type="entry name" value="Histone-fold"/>
</dbReference>
<gene>
    <name evidence="7" type="ORF">BJ508DRAFT_336657</name>
</gene>
<dbReference type="Proteomes" id="UP000275078">
    <property type="component" value="Unassembled WGS sequence"/>
</dbReference>
<accession>A0A3N4HAI9</accession>
<keyword evidence="4" id="KW-0238">DNA-binding</keyword>
<dbReference type="OrthoDB" id="420022at2759"/>
<feature type="region of interest" description="Disordered" evidence="5">
    <location>
        <begin position="1"/>
        <end position="45"/>
    </location>
</feature>
<keyword evidence="4" id="KW-0544">Nucleosome core</keyword>
<dbReference type="GO" id="GO:0003677">
    <property type="term" value="F:DNA binding"/>
    <property type="evidence" value="ECO:0007669"/>
    <property type="project" value="InterPro"/>
</dbReference>
<comment type="similarity">
    <text evidence="2">Belongs to the histone H3 family.</text>
</comment>
<dbReference type="SUPFAM" id="SSF47113">
    <property type="entry name" value="Histone-fold"/>
    <property type="match status" value="1"/>
</dbReference>
<proteinExistence type="inferred from homology"/>
<keyword evidence="3" id="KW-0158">Chromosome</keyword>
<feature type="region of interest" description="Disordered" evidence="5">
    <location>
        <begin position="208"/>
        <end position="233"/>
    </location>
</feature>
<feature type="compositionally biased region" description="Low complexity" evidence="5">
    <location>
        <begin position="20"/>
        <end position="37"/>
    </location>
</feature>
<dbReference type="EMBL" id="ML120019">
    <property type="protein sequence ID" value="RPA70897.1"/>
    <property type="molecule type" value="Genomic_DNA"/>
</dbReference>
<evidence type="ECO:0000256" key="1">
    <source>
        <dbReference type="ARBA" id="ARBA00004286"/>
    </source>
</evidence>
<dbReference type="GO" id="GO:0000786">
    <property type="term" value="C:nucleosome"/>
    <property type="evidence" value="ECO:0007669"/>
    <property type="project" value="UniProtKB-KW"/>
</dbReference>